<dbReference type="SMART" id="SM00545">
    <property type="entry name" value="JmjN"/>
    <property type="match status" value="1"/>
</dbReference>
<dbReference type="STRING" id="312017.I7MIX1"/>
<dbReference type="Proteomes" id="UP000009168">
    <property type="component" value="Unassembled WGS sequence"/>
</dbReference>
<dbReference type="OrthoDB" id="9547406at2759"/>
<evidence type="ECO:0000259" key="2">
    <source>
        <dbReference type="PROSITE" id="PS51183"/>
    </source>
</evidence>
<dbReference type="GeneID" id="7830465"/>
<keyword evidence="5" id="KW-1185">Reference proteome</keyword>
<feature type="compositionally biased region" description="Basic and acidic residues" evidence="1">
    <location>
        <begin position="495"/>
        <end position="504"/>
    </location>
</feature>
<feature type="domain" description="JmjC" evidence="3">
    <location>
        <begin position="142"/>
        <end position="314"/>
    </location>
</feature>
<dbReference type="RefSeq" id="XP_001025065.2">
    <property type="nucleotide sequence ID" value="XM_001025065.2"/>
</dbReference>
<dbReference type="GO" id="GO:0000785">
    <property type="term" value="C:chromatin"/>
    <property type="evidence" value="ECO:0007669"/>
    <property type="project" value="TreeGrafter"/>
</dbReference>
<dbReference type="PANTHER" id="PTHR10694:SF7">
    <property type="entry name" value="[HISTONE H3]-TRIMETHYL-L-LYSINE(9) DEMETHYLASE"/>
    <property type="match status" value="1"/>
</dbReference>
<dbReference type="SUPFAM" id="SSF51197">
    <property type="entry name" value="Clavaminate synthase-like"/>
    <property type="match status" value="1"/>
</dbReference>
<name>I7MIX1_TETTS</name>
<organism evidence="4 5">
    <name type="scientific">Tetrahymena thermophila (strain SB210)</name>
    <dbReference type="NCBI Taxonomy" id="312017"/>
    <lineage>
        <taxon>Eukaryota</taxon>
        <taxon>Sar</taxon>
        <taxon>Alveolata</taxon>
        <taxon>Ciliophora</taxon>
        <taxon>Intramacronucleata</taxon>
        <taxon>Oligohymenophorea</taxon>
        <taxon>Hymenostomatida</taxon>
        <taxon>Tetrahymenina</taxon>
        <taxon>Tetrahymenidae</taxon>
        <taxon>Tetrahymena</taxon>
    </lineage>
</organism>
<dbReference type="GO" id="GO:0032454">
    <property type="term" value="F:histone H3K9 demethylase activity"/>
    <property type="evidence" value="ECO:0007669"/>
    <property type="project" value="TreeGrafter"/>
</dbReference>
<dbReference type="PROSITE" id="PS51183">
    <property type="entry name" value="JMJN"/>
    <property type="match status" value="1"/>
</dbReference>
<evidence type="ECO:0000256" key="1">
    <source>
        <dbReference type="SAM" id="MobiDB-lite"/>
    </source>
</evidence>
<feature type="region of interest" description="Disordered" evidence="1">
    <location>
        <begin position="357"/>
        <end position="504"/>
    </location>
</feature>
<dbReference type="InterPro" id="IPR003349">
    <property type="entry name" value="JmjN"/>
</dbReference>
<evidence type="ECO:0000313" key="4">
    <source>
        <dbReference type="EMBL" id="EAS04820.2"/>
    </source>
</evidence>
<feature type="compositionally biased region" description="Basic residues" evidence="1">
    <location>
        <begin position="392"/>
        <end position="401"/>
    </location>
</feature>
<dbReference type="Pfam" id="PF02375">
    <property type="entry name" value="JmjN"/>
    <property type="match status" value="1"/>
</dbReference>
<feature type="compositionally biased region" description="Polar residues" evidence="1">
    <location>
        <begin position="455"/>
        <end position="493"/>
    </location>
</feature>
<dbReference type="KEGG" id="tet:TTHERM_00467690"/>
<feature type="compositionally biased region" description="Basic and acidic residues" evidence="1">
    <location>
        <begin position="433"/>
        <end position="449"/>
    </location>
</feature>
<reference evidence="5" key="1">
    <citation type="journal article" date="2006" name="PLoS Biol.">
        <title>Macronuclear genome sequence of the ciliate Tetrahymena thermophila, a model eukaryote.</title>
        <authorList>
            <person name="Eisen J.A."/>
            <person name="Coyne R.S."/>
            <person name="Wu M."/>
            <person name="Wu D."/>
            <person name="Thiagarajan M."/>
            <person name="Wortman J.R."/>
            <person name="Badger J.H."/>
            <person name="Ren Q."/>
            <person name="Amedeo P."/>
            <person name="Jones K.M."/>
            <person name="Tallon L.J."/>
            <person name="Delcher A.L."/>
            <person name="Salzberg S.L."/>
            <person name="Silva J.C."/>
            <person name="Haas B.J."/>
            <person name="Majoros W.H."/>
            <person name="Farzad M."/>
            <person name="Carlton J.M."/>
            <person name="Smith R.K. Jr."/>
            <person name="Garg J."/>
            <person name="Pearlman R.E."/>
            <person name="Karrer K.M."/>
            <person name="Sun L."/>
            <person name="Manning G."/>
            <person name="Elde N.C."/>
            <person name="Turkewitz A.P."/>
            <person name="Asai D.J."/>
            <person name="Wilkes D.E."/>
            <person name="Wang Y."/>
            <person name="Cai H."/>
            <person name="Collins K."/>
            <person name="Stewart B.A."/>
            <person name="Lee S.R."/>
            <person name="Wilamowska K."/>
            <person name="Weinberg Z."/>
            <person name="Ruzzo W.L."/>
            <person name="Wloga D."/>
            <person name="Gaertig J."/>
            <person name="Frankel J."/>
            <person name="Tsao C.-C."/>
            <person name="Gorovsky M.A."/>
            <person name="Keeling P.J."/>
            <person name="Waller R.F."/>
            <person name="Patron N.J."/>
            <person name="Cherry J.M."/>
            <person name="Stover N.A."/>
            <person name="Krieger C.J."/>
            <person name="del Toro C."/>
            <person name="Ryder H.F."/>
            <person name="Williamson S.C."/>
            <person name="Barbeau R.A."/>
            <person name="Hamilton E.P."/>
            <person name="Orias E."/>
        </authorList>
    </citation>
    <scope>NUCLEOTIDE SEQUENCE [LARGE SCALE GENOMIC DNA]</scope>
    <source>
        <strain evidence="5">SB210</strain>
    </source>
</reference>
<sequence length="504" mass="58371">MASTSTMQSRESDSNTIPFCPIVHPTQKEFNDFNTYIEKLEKEYSQNYGMVKVVPPKSWKARQADYEESLDDKMIVGPIEQNPYGKGGIYECIHIMKKSIPFREYKKKARDFDKVTDNKTIEKVEDLFWKNISFSPPLYGSDMQMSLFDDGVKWNMKEMRSIMNDGLTSNIAGVNTPYLYIGSWKTLFAWHKEDLDLGALNYLHYGKPKFWYCIARSDAHKLESFAKANFAESFAKCPEFLRHKTTVINPYQMIKKLKGDIKISKMSQEAGEFIVVFSGAYHHGFNWGYNIAEAVNYATLGWLDFFPQSKQCRCASDNVSIDHNDFILTLLKNRPELKNRTEVKNFQAWLKQKQLEEQENMASEEETSKEQNSSEEQVEMKKSMIPVVVPEKKKRGRKSKKAATIESDEDSNNHKAETRENSTEPQRIQKKIQKAEKQSKQKLKKEQNQQKKSVKNLNEANKALSSPIQQTEQSLTQSPPQSNRKTSRKNSLNMEVEKVEQEVN</sequence>
<feature type="compositionally biased region" description="Acidic residues" evidence="1">
    <location>
        <begin position="357"/>
        <end position="367"/>
    </location>
</feature>
<proteinExistence type="predicted"/>
<feature type="domain" description="JmjN" evidence="2">
    <location>
        <begin position="20"/>
        <end position="62"/>
    </location>
</feature>
<evidence type="ECO:0000259" key="3">
    <source>
        <dbReference type="PROSITE" id="PS51184"/>
    </source>
</evidence>
<dbReference type="AlphaFoldDB" id="I7MIX1"/>
<dbReference type="eggNOG" id="KOG0958">
    <property type="taxonomic scope" value="Eukaryota"/>
</dbReference>
<dbReference type="SMART" id="SM00558">
    <property type="entry name" value="JmjC"/>
    <property type="match status" value="1"/>
</dbReference>
<dbReference type="InParanoid" id="I7MIX1"/>
<dbReference type="Gene3D" id="2.60.120.650">
    <property type="entry name" value="Cupin"/>
    <property type="match status" value="1"/>
</dbReference>
<dbReference type="GO" id="GO:0051864">
    <property type="term" value="F:histone H3K36 demethylase activity"/>
    <property type="evidence" value="ECO:0007669"/>
    <property type="project" value="TreeGrafter"/>
</dbReference>
<dbReference type="PANTHER" id="PTHR10694">
    <property type="entry name" value="LYSINE-SPECIFIC DEMETHYLASE"/>
    <property type="match status" value="1"/>
</dbReference>
<gene>
    <name evidence="4" type="ORF">TTHERM_00467690</name>
</gene>
<feature type="compositionally biased region" description="Basic and acidic residues" evidence="1">
    <location>
        <begin position="411"/>
        <end position="422"/>
    </location>
</feature>
<protein>
    <submittedName>
        <fullName evidence="4">Jumonji domain protein</fullName>
    </submittedName>
</protein>
<accession>I7MIX1</accession>
<dbReference type="GO" id="GO:0010468">
    <property type="term" value="P:regulation of gene expression"/>
    <property type="evidence" value="ECO:0007669"/>
    <property type="project" value="TreeGrafter"/>
</dbReference>
<dbReference type="GO" id="GO:0005634">
    <property type="term" value="C:nucleus"/>
    <property type="evidence" value="ECO:0007669"/>
    <property type="project" value="TreeGrafter"/>
</dbReference>
<dbReference type="Pfam" id="PF02373">
    <property type="entry name" value="JmjC"/>
    <property type="match status" value="1"/>
</dbReference>
<evidence type="ECO:0000313" key="5">
    <source>
        <dbReference type="Proteomes" id="UP000009168"/>
    </source>
</evidence>
<dbReference type="PROSITE" id="PS51184">
    <property type="entry name" value="JMJC"/>
    <property type="match status" value="1"/>
</dbReference>
<dbReference type="InterPro" id="IPR003347">
    <property type="entry name" value="JmjC_dom"/>
</dbReference>
<dbReference type="EMBL" id="GG662441">
    <property type="protein sequence ID" value="EAS04820.2"/>
    <property type="molecule type" value="Genomic_DNA"/>
</dbReference>